<evidence type="ECO:0000313" key="3">
    <source>
        <dbReference type="EMBL" id="PIC37778.1"/>
    </source>
</evidence>
<evidence type="ECO:0000256" key="1">
    <source>
        <dbReference type="SAM" id="MobiDB-lite"/>
    </source>
</evidence>
<evidence type="ECO:0000313" key="2">
    <source>
        <dbReference type="EMBL" id="PIC11654.1"/>
    </source>
</evidence>
<protein>
    <submittedName>
        <fullName evidence="2">Uncharacterized protein</fullName>
    </submittedName>
</protein>
<proteinExistence type="predicted"/>
<dbReference type="AlphaFoldDB" id="A0A2G5S9A1"/>
<gene>
    <name evidence="3" type="primary">Cnig_chr_IV.g16293</name>
    <name evidence="3" type="ORF">B9Z55_016293</name>
    <name evidence="2" type="ORF">B9Z55_028949</name>
</gene>
<accession>A0A2G5S9A1</accession>
<comment type="caution">
    <text evidence="2">The sequence shown here is derived from an EMBL/GenBank/DDBJ whole genome shotgun (WGS) entry which is preliminary data.</text>
</comment>
<dbReference type="Proteomes" id="UP000230233">
    <property type="component" value="Chromosome IV"/>
</dbReference>
<name>A0A2G5S9A1_9PELO</name>
<reference evidence="4" key="1">
    <citation type="submission" date="2017-10" db="EMBL/GenBank/DDBJ databases">
        <title>Rapid genome shrinkage in a self-fertile nematode reveals novel sperm competition proteins.</title>
        <authorList>
            <person name="Yin D."/>
            <person name="Schwarz E.M."/>
            <person name="Thomas C.G."/>
            <person name="Felde R.L."/>
            <person name="Korf I.F."/>
            <person name="Cutter A.D."/>
            <person name="Schartner C.M."/>
            <person name="Ralston E.J."/>
            <person name="Meyer B.J."/>
            <person name="Haag E.S."/>
        </authorList>
    </citation>
    <scope>NUCLEOTIDE SEQUENCE [LARGE SCALE GENOMIC DNA]</scope>
    <source>
        <strain evidence="4">JU1422</strain>
    </source>
</reference>
<dbReference type="EMBL" id="PDUG01000060">
    <property type="protein sequence ID" value="PIC11654.1"/>
    <property type="molecule type" value="Genomic_DNA"/>
</dbReference>
<feature type="region of interest" description="Disordered" evidence="1">
    <location>
        <begin position="193"/>
        <end position="232"/>
    </location>
</feature>
<organism evidence="2 4">
    <name type="scientific">Caenorhabditis nigoni</name>
    <dbReference type="NCBI Taxonomy" id="1611254"/>
    <lineage>
        <taxon>Eukaryota</taxon>
        <taxon>Metazoa</taxon>
        <taxon>Ecdysozoa</taxon>
        <taxon>Nematoda</taxon>
        <taxon>Chromadorea</taxon>
        <taxon>Rhabditida</taxon>
        <taxon>Rhabditina</taxon>
        <taxon>Rhabditomorpha</taxon>
        <taxon>Rhabditoidea</taxon>
        <taxon>Rhabditidae</taxon>
        <taxon>Peloderinae</taxon>
        <taxon>Caenorhabditis</taxon>
    </lineage>
</organism>
<feature type="region of interest" description="Disordered" evidence="1">
    <location>
        <begin position="254"/>
        <end position="280"/>
    </location>
</feature>
<sequence>MLYISGFVDINYQIKTVMQTSNKVTCEVLFFHPYRIVKDNIFEEIGKVLTCLDEKFVASDAIIVEIALYSERLSADLVNWLKNAKPFDILKQDKSIYMFIREAGAVFLTSAYQRCKQVRMKMPPNEEFVPIRASLVLCYCLNNSKYLTCIIDETHKRIVKFISDKRTKNVGIQHRMEISRLGRHVPASICHKNEVSTSAPKDDDSFETFEADPVRSDKSFNPGSKVQDESDDSFEEFCTVKHLVSTSAAKDDDSFETFEADPVRSDKSFNPGSKVQDESDDSFEEFCTVKHLVNTSAAKDDDSFETFCNQN</sequence>
<evidence type="ECO:0000313" key="4">
    <source>
        <dbReference type="Proteomes" id="UP000230233"/>
    </source>
</evidence>
<keyword evidence="4" id="KW-1185">Reference proteome</keyword>
<dbReference type="EMBL" id="PDUG01000004">
    <property type="protein sequence ID" value="PIC37778.1"/>
    <property type="molecule type" value="Genomic_DNA"/>
</dbReference>
<reference evidence="2" key="2">
    <citation type="journal article" date="2018" name="Science">
        <title>Rapid genome shrinkage in a self-fertile nematode reveals sperm competition proteins.</title>
        <authorList>
            <person name="Yin D."/>
            <person name="Schwarz E.M."/>
            <person name="Thomas C.G."/>
            <person name="Felde R.L."/>
            <person name="Korf I.F."/>
            <person name="Cutter A.D."/>
            <person name="Schartner C.M."/>
            <person name="Ralston E.J."/>
            <person name="Meyer B.J."/>
            <person name="Haag E.S."/>
        </authorList>
    </citation>
    <scope>NUCLEOTIDE SEQUENCE</scope>
    <source>
        <strain evidence="2">JU1422</strain>
    </source>
</reference>